<organism evidence="2 3">
    <name type="scientific">Primorskyibacter flagellatus</name>
    <dbReference type="NCBI Taxonomy" id="1387277"/>
    <lineage>
        <taxon>Bacteria</taxon>
        <taxon>Pseudomonadati</taxon>
        <taxon>Pseudomonadota</taxon>
        <taxon>Alphaproteobacteria</taxon>
        <taxon>Rhodobacterales</taxon>
        <taxon>Roseobacteraceae</taxon>
        <taxon>Primorskyibacter</taxon>
    </lineage>
</organism>
<dbReference type="AlphaFoldDB" id="A0A1W2DJZ4"/>
<dbReference type="Proteomes" id="UP000192330">
    <property type="component" value="Unassembled WGS sequence"/>
</dbReference>
<feature type="domain" description="CdiA toxin EC869-like" evidence="1">
    <location>
        <begin position="6"/>
        <end position="69"/>
    </location>
</feature>
<dbReference type="Pfam" id="PF21111">
    <property type="entry name" value="CDI_toxin_EC869_like"/>
    <property type="match status" value="1"/>
</dbReference>
<accession>A0A1W2DJZ4</accession>
<reference evidence="2 3" key="1">
    <citation type="submission" date="2017-04" db="EMBL/GenBank/DDBJ databases">
        <authorList>
            <person name="Afonso C.L."/>
            <person name="Miller P.J."/>
            <person name="Scott M.A."/>
            <person name="Spackman E."/>
            <person name="Goraichik I."/>
            <person name="Dimitrov K.M."/>
            <person name="Suarez D.L."/>
            <person name="Swayne D.E."/>
        </authorList>
    </citation>
    <scope>NUCLEOTIDE SEQUENCE [LARGE SCALE GENOMIC DNA]</scope>
    <source>
        <strain evidence="2 3">CGMCC 1.12644</strain>
    </source>
</reference>
<dbReference type="GO" id="GO:0004530">
    <property type="term" value="F:deoxyribonuclease I activity"/>
    <property type="evidence" value="ECO:0007669"/>
    <property type="project" value="InterPro"/>
</dbReference>
<name>A0A1W2DJZ4_9RHOB</name>
<evidence type="ECO:0000313" key="3">
    <source>
        <dbReference type="Proteomes" id="UP000192330"/>
    </source>
</evidence>
<sequence length="113" mass="12622">MGGLGERTPDNFKTFDFFDEDRGLATSAKTLETRAPGYADRPSRIFGALKRYIDQIDKFGGGVVGETVILQALWDFTVKPFIYKLLGQLPQCLDMVDVNVMLTEHFLESVSAL</sequence>
<protein>
    <recommendedName>
        <fullName evidence="1">CdiA toxin EC869-like domain-containing protein</fullName>
    </recommendedName>
</protein>
<evidence type="ECO:0000313" key="2">
    <source>
        <dbReference type="EMBL" id="SMC97804.1"/>
    </source>
</evidence>
<proteinExistence type="predicted"/>
<dbReference type="Gene3D" id="3.40.1350.110">
    <property type="match status" value="1"/>
</dbReference>
<dbReference type="EMBL" id="FWYD01000015">
    <property type="protein sequence ID" value="SMC97804.1"/>
    <property type="molecule type" value="Genomic_DNA"/>
</dbReference>
<dbReference type="STRING" id="1387277.SAMN06295998_1156"/>
<evidence type="ECO:0000259" key="1">
    <source>
        <dbReference type="Pfam" id="PF21111"/>
    </source>
</evidence>
<dbReference type="InterPro" id="IPR033799">
    <property type="entry name" value="CdiA_EC869-like"/>
</dbReference>
<keyword evidence="3" id="KW-1185">Reference proteome</keyword>
<gene>
    <name evidence="2" type="ORF">SAMN06295998_1156</name>
</gene>